<evidence type="ECO:0000313" key="12">
    <source>
        <dbReference type="EMBL" id="POS82004.1"/>
    </source>
</evidence>
<dbReference type="GO" id="GO:0003677">
    <property type="term" value="F:DNA binding"/>
    <property type="evidence" value="ECO:0007669"/>
    <property type="project" value="UniProtKB-KW"/>
</dbReference>
<keyword evidence="7" id="KW-0229">DNA integration</keyword>
<dbReference type="InterPro" id="IPR036397">
    <property type="entry name" value="RNaseH_sf"/>
</dbReference>
<evidence type="ECO:0000256" key="8">
    <source>
        <dbReference type="ARBA" id="ARBA00022918"/>
    </source>
</evidence>
<keyword evidence="13" id="KW-1185">Reference proteome</keyword>
<dbReference type="STRING" id="225359.A0A2S4PJ04"/>
<dbReference type="GO" id="GO:0006310">
    <property type="term" value="P:DNA recombination"/>
    <property type="evidence" value="ECO:0007669"/>
    <property type="project" value="UniProtKB-KW"/>
</dbReference>
<keyword evidence="11" id="KW-0233">DNA recombination</keyword>
<evidence type="ECO:0000256" key="6">
    <source>
        <dbReference type="ARBA" id="ARBA00022842"/>
    </source>
</evidence>
<gene>
    <name evidence="12" type="ORF">EPUL_005572</name>
</gene>
<evidence type="ECO:0000256" key="11">
    <source>
        <dbReference type="ARBA" id="ARBA00023172"/>
    </source>
</evidence>
<proteinExistence type="predicted"/>
<dbReference type="PANTHER" id="PTHR42648:SF11">
    <property type="entry name" value="TRANSPOSON TY4-P GAG-POL POLYPROTEIN"/>
    <property type="match status" value="1"/>
</dbReference>
<dbReference type="GO" id="GO:0016787">
    <property type="term" value="F:hydrolase activity"/>
    <property type="evidence" value="ECO:0007669"/>
    <property type="project" value="UniProtKB-KW"/>
</dbReference>
<keyword evidence="4" id="KW-0255">Endonuclease</keyword>
<keyword evidence="8" id="KW-0695">RNA-directed DNA polymerase</keyword>
<sequence length="322" mass="36428">MDFESFTITQKGSTIIRLEKWQDWLLWFDQLKIWCVRNEIWDNVNPEVCDEQPILTRPIAPSIPLELNAETRANFQIENALDDYLKASVGEQFKQHLIGKTSERAKLKLLFKQVKPTVASIKADLKAEYELLKAIPFGKNVNEYFSRWQILCIKCQTNTHSIFVTGEEDPALALHEALQPIHSITAIFKAKDIDSRLSDLEGSIGKEATKILEKFKLTRLPSAADTPAQNGAAEVSGKVILETARTLRVDASLPKNLWPLLCEIAAYLLNHTPTKKLEYRTPFELVTGKRPTVAHLNEIGCKAFALVHGIPKREKMEARGNI</sequence>
<evidence type="ECO:0000256" key="2">
    <source>
        <dbReference type="ARBA" id="ARBA00022722"/>
    </source>
</evidence>
<dbReference type="GO" id="GO:0015074">
    <property type="term" value="P:DNA integration"/>
    <property type="evidence" value="ECO:0007669"/>
    <property type="project" value="UniProtKB-KW"/>
</dbReference>
<dbReference type="InterPro" id="IPR012337">
    <property type="entry name" value="RNaseH-like_sf"/>
</dbReference>
<protein>
    <recommendedName>
        <fullName evidence="14">Integrase catalytic domain-containing protein</fullName>
    </recommendedName>
</protein>
<keyword evidence="5" id="KW-0378">Hydrolase</keyword>
<dbReference type="AlphaFoldDB" id="A0A2S4PJ04"/>
<organism evidence="12 13">
    <name type="scientific">Erysiphe pulchra</name>
    <dbReference type="NCBI Taxonomy" id="225359"/>
    <lineage>
        <taxon>Eukaryota</taxon>
        <taxon>Fungi</taxon>
        <taxon>Dikarya</taxon>
        <taxon>Ascomycota</taxon>
        <taxon>Pezizomycotina</taxon>
        <taxon>Leotiomycetes</taxon>
        <taxon>Erysiphales</taxon>
        <taxon>Erysiphaceae</taxon>
        <taxon>Erysiphe</taxon>
    </lineage>
</organism>
<evidence type="ECO:0008006" key="14">
    <source>
        <dbReference type="Google" id="ProtNLM"/>
    </source>
</evidence>
<name>A0A2S4PJ04_9PEZI</name>
<evidence type="ECO:0000256" key="10">
    <source>
        <dbReference type="ARBA" id="ARBA00023125"/>
    </source>
</evidence>
<dbReference type="PANTHER" id="PTHR42648">
    <property type="entry name" value="TRANSPOSASE, PUTATIVE-RELATED"/>
    <property type="match status" value="1"/>
</dbReference>
<evidence type="ECO:0000313" key="13">
    <source>
        <dbReference type="Proteomes" id="UP000237438"/>
    </source>
</evidence>
<comment type="caution">
    <text evidence="12">The sequence shown here is derived from an EMBL/GenBank/DDBJ whole genome shotgun (WGS) entry which is preliminary data.</text>
</comment>
<dbReference type="InterPro" id="IPR039537">
    <property type="entry name" value="Retrotran_Ty1/copia-like"/>
</dbReference>
<dbReference type="GO" id="GO:0046872">
    <property type="term" value="F:metal ion binding"/>
    <property type="evidence" value="ECO:0007669"/>
    <property type="project" value="UniProtKB-KW"/>
</dbReference>
<evidence type="ECO:0000256" key="7">
    <source>
        <dbReference type="ARBA" id="ARBA00022908"/>
    </source>
</evidence>
<dbReference type="GO" id="GO:0003887">
    <property type="term" value="F:DNA-directed DNA polymerase activity"/>
    <property type="evidence" value="ECO:0007669"/>
    <property type="project" value="UniProtKB-KW"/>
</dbReference>
<reference evidence="12 13" key="1">
    <citation type="submission" date="2017-10" db="EMBL/GenBank/DDBJ databases">
        <title>Development of genomic resources for the powdery mildew, Erysiphe pulchra.</title>
        <authorList>
            <person name="Wadl P.A."/>
            <person name="Mack B.M."/>
            <person name="Moore G."/>
            <person name="Beltz S.B."/>
        </authorList>
    </citation>
    <scope>NUCLEOTIDE SEQUENCE [LARGE SCALE GENOMIC DNA]</scope>
    <source>
        <strain evidence="12">Cflorida</strain>
    </source>
</reference>
<accession>A0A2S4PJ04</accession>
<keyword evidence="3" id="KW-0479">Metal-binding</keyword>
<dbReference type="Proteomes" id="UP000237438">
    <property type="component" value="Unassembled WGS sequence"/>
</dbReference>
<dbReference type="OrthoDB" id="3596658at2759"/>
<evidence type="ECO:0000256" key="4">
    <source>
        <dbReference type="ARBA" id="ARBA00022759"/>
    </source>
</evidence>
<dbReference type="EMBL" id="PEDP01005066">
    <property type="protein sequence ID" value="POS82004.1"/>
    <property type="molecule type" value="Genomic_DNA"/>
</dbReference>
<keyword evidence="9" id="KW-0808">Transferase</keyword>
<evidence type="ECO:0000256" key="9">
    <source>
        <dbReference type="ARBA" id="ARBA00022932"/>
    </source>
</evidence>
<keyword evidence="1" id="KW-0548">Nucleotidyltransferase</keyword>
<dbReference type="GO" id="GO:0003964">
    <property type="term" value="F:RNA-directed DNA polymerase activity"/>
    <property type="evidence" value="ECO:0007669"/>
    <property type="project" value="UniProtKB-KW"/>
</dbReference>
<dbReference type="GO" id="GO:0004519">
    <property type="term" value="F:endonuclease activity"/>
    <property type="evidence" value="ECO:0007669"/>
    <property type="project" value="UniProtKB-KW"/>
</dbReference>
<feature type="non-terminal residue" evidence="12">
    <location>
        <position position="322"/>
    </location>
</feature>
<evidence type="ECO:0000256" key="5">
    <source>
        <dbReference type="ARBA" id="ARBA00022801"/>
    </source>
</evidence>
<evidence type="ECO:0000256" key="1">
    <source>
        <dbReference type="ARBA" id="ARBA00022695"/>
    </source>
</evidence>
<evidence type="ECO:0000256" key="3">
    <source>
        <dbReference type="ARBA" id="ARBA00022723"/>
    </source>
</evidence>
<keyword evidence="9" id="KW-0239">DNA-directed DNA polymerase</keyword>
<keyword evidence="6" id="KW-0460">Magnesium</keyword>
<dbReference type="Gene3D" id="3.30.420.10">
    <property type="entry name" value="Ribonuclease H-like superfamily/Ribonuclease H"/>
    <property type="match status" value="1"/>
</dbReference>
<dbReference type="SUPFAM" id="SSF53098">
    <property type="entry name" value="Ribonuclease H-like"/>
    <property type="match status" value="1"/>
</dbReference>
<keyword evidence="10" id="KW-0238">DNA-binding</keyword>
<keyword evidence="2" id="KW-0540">Nuclease</keyword>